<name>D9QT20_ACEAZ</name>
<dbReference type="KEGG" id="aar:Acear_2025"/>
<organism evidence="1 2">
    <name type="scientific">Acetohalobium arabaticum (strain ATCC 49924 / DSM 5501 / Z-7288)</name>
    <dbReference type="NCBI Taxonomy" id="574087"/>
    <lineage>
        <taxon>Bacteria</taxon>
        <taxon>Bacillati</taxon>
        <taxon>Bacillota</taxon>
        <taxon>Clostridia</taxon>
        <taxon>Halanaerobiales</taxon>
        <taxon>Halobacteroidaceae</taxon>
        <taxon>Acetohalobium</taxon>
    </lineage>
</organism>
<dbReference type="RefSeq" id="WP_013278965.1">
    <property type="nucleotide sequence ID" value="NC_014378.1"/>
</dbReference>
<gene>
    <name evidence="1" type="ordered locus">Acear_2025</name>
</gene>
<proteinExistence type="predicted"/>
<dbReference type="AlphaFoldDB" id="D9QT20"/>
<protein>
    <submittedName>
        <fullName evidence="1">Uncharacterized protein</fullName>
    </submittedName>
</protein>
<dbReference type="Proteomes" id="UP000001661">
    <property type="component" value="Chromosome"/>
</dbReference>
<keyword evidence="2" id="KW-1185">Reference proteome</keyword>
<sequence>MTPEEQKEIIAEQIKERRAADGDIDCEFVAGIADKVGLEPLEVGKIVYEELGYKIKGCPYYGD</sequence>
<dbReference type="HOGENOM" id="CLU_2875319_0_0_9"/>
<evidence type="ECO:0000313" key="1">
    <source>
        <dbReference type="EMBL" id="ADL13520.1"/>
    </source>
</evidence>
<evidence type="ECO:0000313" key="2">
    <source>
        <dbReference type="Proteomes" id="UP000001661"/>
    </source>
</evidence>
<dbReference type="STRING" id="574087.Acear_2025"/>
<reference evidence="1 2" key="1">
    <citation type="journal article" date="2010" name="Stand. Genomic Sci.">
        <title>Complete genome sequence of Acetohalobium arabaticum type strain (Z-7288).</title>
        <authorList>
            <person name="Sikorski J."/>
            <person name="Lapidus A."/>
            <person name="Chertkov O."/>
            <person name="Lucas S."/>
            <person name="Copeland A."/>
            <person name="Glavina Del Rio T."/>
            <person name="Nolan M."/>
            <person name="Tice H."/>
            <person name="Cheng J.F."/>
            <person name="Han C."/>
            <person name="Brambilla E."/>
            <person name="Pitluck S."/>
            <person name="Liolios K."/>
            <person name="Ivanova N."/>
            <person name="Mavromatis K."/>
            <person name="Mikhailova N."/>
            <person name="Pati A."/>
            <person name="Bruce D."/>
            <person name="Detter C."/>
            <person name="Tapia R."/>
            <person name="Goodwin L."/>
            <person name="Chen A."/>
            <person name="Palaniappan K."/>
            <person name="Land M."/>
            <person name="Hauser L."/>
            <person name="Chang Y.J."/>
            <person name="Jeffries C.D."/>
            <person name="Rohde M."/>
            <person name="Goker M."/>
            <person name="Spring S."/>
            <person name="Woyke T."/>
            <person name="Bristow J."/>
            <person name="Eisen J.A."/>
            <person name="Markowitz V."/>
            <person name="Hugenholtz P."/>
            <person name="Kyrpides N.C."/>
            <person name="Klenk H.P."/>
        </authorList>
    </citation>
    <scope>NUCLEOTIDE SEQUENCE [LARGE SCALE GENOMIC DNA]</scope>
    <source>
        <strain evidence="2">ATCC 49924 / DSM 5501 / Z-7288</strain>
    </source>
</reference>
<accession>D9QT20</accession>
<dbReference type="EMBL" id="CP002105">
    <property type="protein sequence ID" value="ADL13520.1"/>
    <property type="molecule type" value="Genomic_DNA"/>
</dbReference>